<organism evidence="1 2">
    <name type="scientific">Desulfovibrio porci</name>
    <dbReference type="NCBI Taxonomy" id="2605782"/>
    <lineage>
        <taxon>Bacteria</taxon>
        <taxon>Pseudomonadati</taxon>
        <taxon>Thermodesulfobacteriota</taxon>
        <taxon>Desulfovibrionia</taxon>
        <taxon>Desulfovibrionales</taxon>
        <taxon>Desulfovibrionaceae</taxon>
        <taxon>Desulfovibrio</taxon>
    </lineage>
</organism>
<reference evidence="1 2" key="1">
    <citation type="submission" date="2019-09" db="EMBL/GenBank/DDBJ databases">
        <title>In-depth cultivation of the pig gut microbiome towards novel bacterial diversity and tailored functional studies.</title>
        <authorList>
            <person name="Wylensek D."/>
            <person name="Hitch T.C.A."/>
            <person name="Clavel T."/>
        </authorList>
    </citation>
    <scope>NUCLEOTIDE SEQUENCE [LARGE SCALE GENOMIC DNA]</scope>
    <source>
        <strain evidence="1 2">PG-178-WT-4</strain>
    </source>
</reference>
<gene>
    <name evidence="1" type="ORF">FYJ44_14200</name>
</gene>
<name>A0A6L5XPI4_9BACT</name>
<evidence type="ECO:0000313" key="1">
    <source>
        <dbReference type="EMBL" id="MSS29147.1"/>
    </source>
</evidence>
<dbReference type="RefSeq" id="WP_154513257.1">
    <property type="nucleotide sequence ID" value="NZ_JAXELC010000005.1"/>
</dbReference>
<accession>A0A6L5XPI4</accession>
<proteinExistence type="predicted"/>
<keyword evidence="2" id="KW-1185">Reference proteome</keyword>
<dbReference type="EMBL" id="VUMH01000024">
    <property type="protein sequence ID" value="MSS29147.1"/>
    <property type="molecule type" value="Genomic_DNA"/>
</dbReference>
<protein>
    <submittedName>
        <fullName evidence="1">Uncharacterized protein</fullName>
    </submittedName>
</protein>
<sequence>MRFNLAVPDGATVAFALTHGRVAERFNAAVLKTVEGVSRLPKDLYKITSKYAELARFFEMLIRRIFR</sequence>
<dbReference type="Proteomes" id="UP000477488">
    <property type="component" value="Unassembled WGS sequence"/>
</dbReference>
<evidence type="ECO:0000313" key="2">
    <source>
        <dbReference type="Proteomes" id="UP000477488"/>
    </source>
</evidence>
<comment type="caution">
    <text evidence="1">The sequence shown here is derived from an EMBL/GenBank/DDBJ whole genome shotgun (WGS) entry which is preliminary data.</text>
</comment>
<dbReference type="AlphaFoldDB" id="A0A6L5XPI4"/>